<keyword evidence="3" id="KW-1185">Reference proteome</keyword>
<gene>
    <name evidence="2" type="ORF">GUJ93_ZPchr0013g37608</name>
</gene>
<feature type="transmembrane region" description="Helical" evidence="1">
    <location>
        <begin position="170"/>
        <end position="192"/>
    </location>
</feature>
<keyword evidence="1" id="KW-1133">Transmembrane helix</keyword>
<evidence type="ECO:0000313" key="2">
    <source>
        <dbReference type="EMBL" id="KAG8098185.1"/>
    </source>
</evidence>
<comment type="caution">
    <text evidence="2">The sequence shown here is derived from an EMBL/GenBank/DDBJ whole genome shotgun (WGS) entry which is preliminary data.</text>
</comment>
<name>A0A8J6C0E3_ZIZPA</name>
<evidence type="ECO:0000313" key="3">
    <source>
        <dbReference type="Proteomes" id="UP000729402"/>
    </source>
</evidence>
<protein>
    <submittedName>
        <fullName evidence="2">Uncharacterized protein</fullName>
    </submittedName>
</protein>
<organism evidence="2 3">
    <name type="scientific">Zizania palustris</name>
    <name type="common">Northern wild rice</name>
    <dbReference type="NCBI Taxonomy" id="103762"/>
    <lineage>
        <taxon>Eukaryota</taxon>
        <taxon>Viridiplantae</taxon>
        <taxon>Streptophyta</taxon>
        <taxon>Embryophyta</taxon>
        <taxon>Tracheophyta</taxon>
        <taxon>Spermatophyta</taxon>
        <taxon>Magnoliopsida</taxon>
        <taxon>Liliopsida</taxon>
        <taxon>Poales</taxon>
        <taxon>Poaceae</taxon>
        <taxon>BOP clade</taxon>
        <taxon>Oryzoideae</taxon>
        <taxon>Oryzeae</taxon>
        <taxon>Zizaniinae</taxon>
        <taxon>Zizania</taxon>
    </lineage>
</organism>
<proteinExistence type="predicted"/>
<feature type="transmembrane region" description="Helical" evidence="1">
    <location>
        <begin position="142"/>
        <end position="164"/>
    </location>
</feature>
<dbReference type="AlphaFoldDB" id="A0A8J6C0E3"/>
<sequence>MPQSLCIPADAQGRAPRVLHQPLPSAVARRAVNKTADVSTLVAVRTHLQLVTQLLGRSKVKRGATDLRIGQLGSNVHRNDGGVDRLKIEQTRRGSNTQNLAGVAASSGAYPSQAALRLEPWRGGDRDAAPARPEPGGKVREVSFASLLCCLLAAFFRGVCSAGIASEAAAIDVVCLATGLALTSFLTFPFLLRAH</sequence>
<dbReference type="EMBL" id="JAAALK010000079">
    <property type="protein sequence ID" value="KAG8098185.1"/>
    <property type="molecule type" value="Genomic_DNA"/>
</dbReference>
<evidence type="ECO:0000256" key="1">
    <source>
        <dbReference type="SAM" id="Phobius"/>
    </source>
</evidence>
<reference evidence="2" key="2">
    <citation type="submission" date="2021-02" db="EMBL/GenBank/DDBJ databases">
        <authorList>
            <person name="Kimball J.A."/>
            <person name="Haas M.W."/>
            <person name="Macchietto M."/>
            <person name="Kono T."/>
            <person name="Duquette J."/>
            <person name="Shao M."/>
        </authorList>
    </citation>
    <scope>NUCLEOTIDE SEQUENCE</scope>
    <source>
        <tissue evidence="2">Fresh leaf tissue</tissue>
    </source>
</reference>
<keyword evidence="1" id="KW-0472">Membrane</keyword>
<dbReference type="Proteomes" id="UP000729402">
    <property type="component" value="Unassembled WGS sequence"/>
</dbReference>
<accession>A0A8J6C0E3</accession>
<reference evidence="2" key="1">
    <citation type="journal article" date="2021" name="bioRxiv">
        <title>Whole Genome Assembly and Annotation of Northern Wild Rice, Zizania palustris L., Supports a Whole Genome Duplication in the Zizania Genus.</title>
        <authorList>
            <person name="Haas M."/>
            <person name="Kono T."/>
            <person name="Macchietto M."/>
            <person name="Millas R."/>
            <person name="McGilp L."/>
            <person name="Shao M."/>
            <person name="Duquette J."/>
            <person name="Hirsch C.N."/>
            <person name="Kimball J."/>
        </authorList>
    </citation>
    <scope>NUCLEOTIDE SEQUENCE</scope>
    <source>
        <tissue evidence="2">Fresh leaf tissue</tissue>
    </source>
</reference>
<keyword evidence="1" id="KW-0812">Transmembrane</keyword>